<sequence>MITSQLEEVNENSLEGNLDSEKEVETNLSRFFSSASNGTNSRVAGSGIITIVNSKKNGKRITFSKELMEELEEPEAVQISFHDHEIAVGEDLPNNDHYFRPKKYGVKGVVYSADLVQEITNRFGLDFSDRVSITLVDVRYVTNNHKKVAIIKVK</sequence>
<evidence type="ECO:0000313" key="3">
    <source>
        <dbReference type="Proteomes" id="UP001519343"/>
    </source>
</evidence>
<feature type="region of interest" description="Disordered" evidence="1">
    <location>
        <begin position="1"/>
        <end position="20"/>
    </location>
</feature>
<dbReference type="EMBL" id="JAGGKT010000006">
    <property type="protein sequence ID" value="MBP1932288.1"/>
    <property type="molecule type" value="Genomic_DNA"/>
</dbReference>
<gene>
    <name evidence="2" type="ORF">J2Z37_002289</name>
</gene>
<dbReference type="RefSeq" id="WP_209810347.1">
    <property type="nucleotide sequence ID" value="NZ_JAGGKT010000006.1"/>
</dbReference>
<evidence type="ECO:0000313" key="2">
    <source>
        <dbReference type="EMBL" id="MBP1932288.1"/>
    </source>
</evidence>
<evidence type="ECO:0000256" key="1">
    <source>
        <dbReference type="SAM" id="MobiDB-lite"/>
    </source>
</evidence>
<accession>A0ABS4GPU0</accession>
<comment type="caution">
    <text evidence="2">The sequence shown here is derived from an EMBL/GenBank/DDBJ whole genome shotgun (WGS) entry which is preliminary data.</text>
</comment>
<keyword evidence="3" id="KW-1185">Reference proteome</keyword>
<name>A0ABS4GPU0_9BACL</name>
<feature type="compositionally biased region" description="Polar residues" evidence="1">
    <location>
        <begin position="1"/>
        <end position="15"/>
    </location>
</feature>
<dbReference type="Proteomes" id="UP001519343">
    <property type="component" value="Unassembled WGS sequence"/>
</dbReference>
<organism evidence="2 3">
    <name type="scientific">Ammoniphilus resinae</name>
    <dbReference type="NCBI Taxonomy" id="861532"/>
    <lineage>
        <taxon>Bacteria</taxon>
        <taxon>Bacillati</taxon>
        <taxon>Bacillota</taxon>
        <taxon>Bacilli</taxon>
        <taxon>Bacillales</taxon>
        <taxon>Paenibacillaceae</taxon>
        <taxon>Aneurinibacillus group</taxon>
        <taxon>Ammoniphilus</taxon>
    </lineage>
</organism>
<protein>
    <submittedName>
        <fullName evidence="2">Uncharacterized protein</fullName>
    </submittedName>
</protein>
<reference evidence="2 3" key="1">
    <citation type="submission" date="2021-03" db="EMBL/GenBank/DDBJ databases">
        <title>Genomic Encyclopedia of Type Strains, Phase IV (KMG-IV): sequencing the most valuable type-strain genomes for metagenomic binning, comparative biology and taxonomic classification.</title>
        <authorList>
            <person name="Goeker M."/>
        </authorList>
    </citation>
    <scope>NUCLEOTIDE SEQUENCE [LARGE SCALE GENOMIC DNA]</scope>
    <source>
        <strain evidence="2 3">DSM 24738</strain>
    </source>
</reference>
<proteinExistence type="predicted"/>